<evidence type="ECO:0000256" key="1">
    <source>
        <dbReference type="SAM" id="Phobius"/>
    </source>
</evidence>
<accession>A0ABT6XLR7</accession>
<proteinExistence type="predicted"/>
<keyword evidence="1" id="KW-0472">Membrane</keyword>
<sequence length="75" mass="9030">MSERWKYQIKTGLPFGIFMPIVLTLVEWYYSSFSEAFISIKFLVRLCIFLFVGIFLIGYSNWRAKKKSEEYNKQK</sequence>
<feature type="transmembrane region" description="Helical" evidence="1">
    <location>
        <begin position="36"/>
        <end position="59"/>
    </location>
</feature>
<reference evidence="2 3" key="1">
    <citation type="submission" date="2023-05" db="EMBL/GenBank/DDBJ databases">
        <title>Flavobacterium sedimenti sp. nov., isolated from the sediment.</title>
        <authorList>
            <person name="Wu N."/>
        </authorList>
    </citation>
    <scope>NUCLEOTIDE SEQUENCE [LARGE SCALE GENOMIC DNA]</scope>
    <source>
        <strain evidence="2 3">YZ-48</strain>
    </source>
</reference>
<name>A0ABT6XLR7_9FLAO</name>
<dbReference type="EMBL" id="JASGBP010000001">
    <property type="protein sequence ID" value="MDI9256030.1"/>
    <property type="molecule type" value="Genomic_DNA"/>
</dbReference>
<organism evidence="2 3">
    <name type="scientific">Flavobacterium sedimenticola</name>
    <dbReference type="NCBI Taxonomy" id="3043286"/>
    <lineage>
        <taxon>Bacteria</taxon>
        <taxon>Pseudomonadati</taxon>
        <taxon>Bacteroidota</taxon>
        <taxon>Flavobacteriia</taxon>
        <taxon>Flavobacteriales</taxon>
        <taxon>Flavobacteriaceae</taxon>
        <taxon>Flavobacterium</taxon>
    </lineage>
</organism>
<gene>
    <name evidence="2" type="ORF">QHT84_01240</name>
</gene>
<comment type="caution">
    <text evidence="2">The sequence shown here is derived from an EMBL/GenBank/DDBJ whole genome shotgun (WGS) entry which is preliminary data.</text>
</comment>
<evidence type="ECO:0000313" key="2">
    <source>
        <dbReference type="EMBL" id="MDI9256030.1"/>
    </source>
</evidence>
<evidence type="ECO:0000313" key="3">
    <source>
        <dbReference type="Proteomes" id="UP001230035"/>
    </source>
</evidence>
<feature type="transmembrane region" description="Helical" evidence="1">
    <location>
        <begin position="12"/>
        <end position="30"/>
    </location>
</feature>
<keyword evidence="1" id="KW-1133">Transmembrane helix</keyword>
<protein>
    <submittedName>
        <fullName evidence="2">Uncharacterized protein</fullName>
    </submittedName>
</protein>
<keyword evidence="3" id="KW-1185">Reference proteome</keyword>
<dbReference type="RefSeq" id="WP_283237716.1">
    <property type="nucleotide sequence ID" value="NZ_JASGBP010000001.1"/>
</dbReference>
<dbReference type="Proteomes" id="UP001230035">
    <property type="component" value="Unassembled WGS sequence"/>
</dbReference>
<keyword evidence="1" id="KW-0812">Transmembrane</keyword>